<comment type="caution">
    <text evidence="2">The sequence shown here is derived from an EMBL/GenBank/DDBJ whole genome shotgun (WGS) entry which is preliminary data.</text>
</comment>
<evidence type="ECO:0000256" key="1">
    <source>
        <dbReference type="ARBA" id="ARBA00023115"/>
    </source>
</evidence>
<dbReference type="NCBIfam" id="NF037959">
    <property type="entry name" value="MFS_SpdSyn"/>
    <property type="match status" value="1"/>
</dbReference>
<protein>
    <submittedName>
        <fullName evidence="2">Spermine synthase</fullName>
    </submittedName>
</protein>
<dbReference type="PANTHER" id="PTHR43317:SF1">
    <property type="entry name" value="THERMOSPERMINE SYNTHASE ACAULIS5"/>
    <property type="match status" value="1"/>
</dbReference>
<accession>A0A2A6FRE1</accession>
<sequence length="298" mass="31515">MTEYQKKLTVSGHLARLTESRPGSGSWTLYVDDTPQSRVETGHPDLLGFDYIRRIGYAIDAARPAGEPITALHLGGGALTLPRYIHATRPRSRQQVIELEPGLIDLVRTHIPLPRGANIRIRYGDAREVLGKLPPGLTGAVDLAIVDIFSGARTPAHVTSTEFYAAVAAKLAMSGILTVNVADGAGLAFARSQVATLGSLFPHVAFACDTALLKARRFGNVVVYASAQDLPFAHLPRLLASGHSPAKLVAGDEARAFAASAPVVTDATAIPSPPPARNIFITRPTRPARVTTGDGGRG</sequence>
<dbReference type="EMBL" id="NAEP01000038">
    <property type="protein sequence ID" value="PDQ35238.1"/>
    <property type="molecule type" value="Genomic_DNA"/>
</dbReference>
<dbReference type="GO" id="GO:0006596">
    <property type="term" value="P:polyamine biosynthetic process"/>
    <property type="evidence" value="ECO:0007669"/>
    <property type="project" value="UniProtKB-KW"/>
</dbReference>
<organism evidence="2 3">
    <name type="scientific">Candidatus Lumbricidiphila eiseniae</name>
    <dbReference type="NCBI Taxonomy" id="1969409"/>
    <lineage>
        <taxon>Bacteria</taxon>
        <taxon>Bacillati</taxon>
        <taxon>Actinomycetota</taxon>
        <taxon>Actinomycetes</taxon>
        <taxon>Micrococcales</taxon>
        <taxon>Microbacteriaceae</taxon>
        <taxon>Candidatus Lumbricidiphila</taxon>
    </lineage>
</organism>
<name>A0A2A6FRE1_9MICO</name>
<reference evidence="3" key="1">
    <citation type="submission" date="2017-03" db="EMBL/GenBank/DDBJ databases">
        <authorList>
            <person name="Lund M.B."/>
        </authorList>
    </citation>
    <scope>NUCLEOTIDE SEQUENCE [LARGE SCALE GENOMIC DNA]</scope>
</reference>
<dbReference type="InterPro" id="IPR029063">
    <property type="entry name" value="SAM-dependent_MTases_sf"/>
</dbReference>
<dbReference type="Proteomes" id="UP000219994">
    <property type="component" value="Unassembled WGS sequence"/>
</dbReference>
<gene>
    <name evidence="2" type="ORF">B5766_07275</name>
</gene>
<evidence type="ECO:0000313" key="3">
    <source>
        <dbReference type="Proteomes" id="UP000219994"/>
    </source>
</evidence>
<dbReference type="Gene3D" id="3.40.50.150">
    <property type="entry name" value="Vaccinia Virus protein VP39"/>
    <property type="match status" value="1"/>
</dbReference>
<evidence type="ECO:0000313" key="2">
    <source>
        <dbReference type="EMBL" id="PDQ35238.1"/>
    </source>
</evidence>
<keyword evidence="1" id="KW-0620">Polyamine biosynthesis</keyword>
<dbReference type="AlphaFoldDB" id="A0A2A6FRE1"/>
<proteinExistence type="predicted"/>
<dbReference type="PANTHER" id="PTHR43317">
    <property type="entry name" value="THERMOSPERMINE SYNTHASE ACAULIS5"/>
    <property type="match status" value="1"/>
</dbReference>
<dbReference type="SUPFAM" id="SSF53335">
    <property type="entry name" value="S-adenosyl-L-methionine-dependent methyltransferases"/>
    <property type="match status" value="1"/>
</dbReference>